<accession>A0A139QP92</accession>
<evidence type="ECO:0000313" key="1">
    <source>
        <dbReference type="EMBL" id="KXU04379.1"/>
    </source>
</evidence>
<reference evidence="1 2" key="1">
    <citation type="submission" date="2016-01" db="EMBL/GenBank/DDBJ databases">
        <title>Highly variable Streptococcus oralis are common among viridans streptococci isolated from primates.</title>
        <authorList>
            <person name="Denapaite D."/>
            <person name="Rieger M."/>
            <person name="Koendgen S."/>
            <person name="Brueckner R."/>
            <person name="Ochigava I."/>
            <person name="Kappeler P."/>
            <person name="Maetz-Rensing K."/>
            <person name="Leendertz F."/>
            <person name="Hakenbeck R."/>
        </authorList>
    </citation>
    <scope>NUCLEOTIDE SEQUENCE [LARGE SCALE GENOMIC DNA]</scope>
    <source>
        <strain evidence="1 2">DD03</strain>
    </source>
</reference>
<gene>
    <name evidence="1" type="ORF">SGADD03_01864</name>
</gene>
<organism evidence="1 2">
    <name type="scientific">Streptococcus gallolyticus</name>
    <dbReference type="NCBI Taxonomy" id="315405"/>
    <lineage>
        <taxon>Bacteria</taxon>
        <taxon>Bacillati</taxon>
        <taxon>Bacillota</taxon>
        <taxon>Bacilli</taxon>
        <taxon>Lactobacillales</taxon>
        <taxon>Streptococcaceae</taxon>
        <taxon>Streptococcus</taxon>
    </lineage>
</organism>
<evidence type="ECO:0000313" key="2">
    <source>
        <dbReference type="Proteomes" id="UP000071927"/>
    </source>
</evidence>
<name>A0A139QP92_9STRE</name>
<proteinExistence type="predicted"/>
<protein>
    <submittedName>
        <fullName evidence="1">Uncharacterized protein</fullName>
    </submittedName>
</protein>
<dbReference type="EMBL" id="LQXV01000386">
    <property type="protein sequence ID" value="KXU04379.1"/>
    <property type="molecule type" value="Genomic_DNA"/>
</dbReference>
<sequence length="43" mass="4900">MTSHDFCHVLETKKEAGTKSAQLLCLHSYYLQDAVVWTSTIWG</sequence>
<dbReference type="AlphaFoldDB" id="A0A139QP92"/>
<comment type="caution">
    <text evidence="1">The sequence shown here is derived from an EMBL/GenBank/DDBJ whole genome shotgun (WGS) entry which is preliminary data.</text>
</comment>
<dbReference type="Proteomes" id="UP000071927">
    <property type="component" value="Unassembled WGS sequence"/>
</dbReference>
<dbReference type="PATRIC" id="fig|315405.12.peg.2231"/>